<accession>A0A0D0BZ59</accession>
<sequence>MGKPVDRYNPVILDAIRQALSKCDCSLYPPWFSVPESFDPKMAKDLNERLRKLEQGYAEPILHKIMISRIERGKRMAYT</sequence>
<evidence type="ECO:0000313" key="2">
    <source>
        <dbReference type="Proteomes" id="UP000053593"/>
    </source>
</evidence>
<gene>
    <name evidence="1" type="ORF">GYMLUDRAFT_96861</name>
</gene>
<dbReference type="HOGENOM" id="CLU_2606272_0_0_1"/>
<dbReference type="Proteomes" id="UP000053593">
    <property type="component" value="Unassembled WGS sequence"/>
</dbReference>
<dbReference type="EMBL" id="KN834772">
    <property type="protein sequence ID" value="KIK61156.1"/>
    <property type="molecule type" value="Genomic_DNA"/>
</dbReference>
<proteinExistence type="predicted"/>
<dbReference type="AlphaFoldDB" id="A0A0D0BZ59"/>
<evidence type="ECO:0000313" key="1">
    <source>
        <dbReference type="EMBL" id="KIK61156.1"/>
    </source>
</evidence>
<name>A0A0D0BZ59_9AGAR</name>
<organism evidence="1 2">
    <name type="scientific">Collybiopsis luxurians FD-317 M1</name>
    <dbReference type="NCBI Taxonomy" id="944289"/>
    <lineage>
        <taxon>Eukaryota</taxon>
        <taxon>Fungi</taxon>
        <taxon>Dikarya</taxon>
        <taxon>Basidiomycota</taxon>
        <taxon>Agaricomycotina</taxon>
        <taxon>Agaricomycetes</taxon>
        <taxon>Agaricomycetidae</taxon>
        <taxon>Agaricales</taxon>
        <taxon>Marasmiineae</taxon>
        <taxon>Omphalotaceae</taxon>
        <taxon>Collybiopsis</taxon>
        <taxon>Collybiopsis luxurians</taxon>
    </lineage>
</organism>
<protein>
    <submittedName>
        <fullName evidence="1">Uncharacterized protein</fullName>
    </submittedName>
</protein>
<reference evidence="1 2" key="1">
    <citation type="submission" date="2014-04" db="EMBL/GenBank/DDBJ databases">
        <title>Evolutionary Origins and Diversification of the Mycorrhizal Mutualists.</title>
        <authorList>
            <consortium name="DOE Joint Genome Institute"/>
            <consortium name="Mycorrhizal Genomics Consortium"/>
            <person name="Kohler A."/>
            <person name="Kuo A."/>
            <person name="Nagy L.G."/>
            <person name="Floudas D."/>
            <person name="Copeland A."/>
            <person name="Barry K.W."/>
            <person name="Cichocki N."/>
            <person name="Veneault-Fourrey C."/>
            <person name="LaButti K."/>
            <person name="Lindquist E.A."/>
            <person name="Lipzen A."/>
            <person name="Lundell T."/>
            <person name="Morin E."/>
            <person name="Murat C."/>
            <person name="Riley R."/>
            <person name="Ohm R."/>
            <person name="Sun H."/>
            <person name="Tunlid A."/>
            <person name="Henrissat B."/>
            <person name="Grigoriev I.V."/>
            <person name="Hibbett D.S."/>
            <person name="Martin F."/>
        </authorList>
    </citation>
    <scope>NUCLEOTIDE SEQUENCE [LARGE SCALE GENOMIC DNA]</scope>
    <source>
        <strain evidence="1 2">FD-317 M1</strain>
    </source>
</reference>
<keyword evidence="2" id="KW-1185">Reference proteome</keyword>